<dbReference type="EMBL" id="JAOQIO010000016">
    <property type="protein sequence ID" value="MCU6791928.1"/>
    <property type="molecule type" value="Genomic_DNA"/>
</dbReference>
<proteinExistence type="predicted"/>
<reference evidence="1 2" key="1">
    <citation type="submission" date="2022-09" db="EMBL/GenBank/DDBJ databases">
        <authorList>
            <person name="Han X.L."/>
            <person name="Wang Q."/>
            <person name="Lu T."/>
        </authorList>
    </citation>
    <scope>NUCLEOTIDE SEQUENCE [LARGE SCALE GENOMIC DNA]</scope>
    <source>
        <strain evidence="1 2">WQ 127069</strain>
    </source>
</reference>
<name>A0ABT2UBB1_9BACL</name>
<organism evidence="1 2">
    <name type="scientific">Paenibacillus baimaensis</name>
    <dbReference type="NCBI Taxonomy" id="2982185"/>
    <lineage>
        <taxon>Bacteria</taxon>
        <taxon>Bacillati</taxon>
        <taxon>Bacillota</taxon>
        <taxon>Bacilli</taxon>
        <taxon>Bacillales</taxon>
        <taxon>Paenibacillaceae</taxon>
        <taxon>Paenibacillus</taxon>
    </lineage>
</organism>
<evidence type="ECO:0008006" key="3">
    <source>
        <dbReference type="Google" id="ProtNLM"/>
    </source>
</evidence>
<dbReference type="RefSeq" id="WP_262683348.1">
    <property type="nucleotide sequence ID" value="NZ_JAOQIO010000016.1"/>
</dbReference>
<comment type="caution">
    <text evidence="1">The sequence shown here is derived from an EMBL/GenBank/DDBJ whole genome shotgun (WGS) entry which is preliminary data.</text>
</comment>
<keyword evidence="2" id="KW-1185">Reference proteome</keyword>
<evidence type="ECO:0000313" key="2">
    <source>
        <dbReference type="Proteomes" id="UP001652445"/>
    </source>
</evidence>
<dbReference type="Proteomes" id="UP001652445">
    <property type="component" value="Unassembled WGS sequence"/>
</dbReference>
<gene>
    <name evidence="1" type="ORF">OB236_07295</name>
</gene>
<accession>A0ABT2UBB1</accession>
<sequence length="92" mass="9553">MESLIASFSSQADMESAIRLLKEQGVIDINMQAGDLAADNGAESAIPSLSNTASEPTSGFMMQVVVESSRLRQTEDTIAKYGGIAGQAGVEG</sequence>
<evidence type="ECO:0000313" key="1">
    <source>
        <dbReference type="EMBL" id="MCU6791928.1"/>
    </source>
</evidence>
<protein>
    <recommendedName>
        <fullName evidence="3">General stress protein 17M-like domain-containing protein</fullName>
    </recommendedName>
</protein>